<evidence type="ECO:0000259" key="3">
    <source>
        <dbReference type="Pfam" id="PF00076"/>
    </source>
</evidence>
<keyword evidence="2" id="KW-0812">Transmembrane</keyword>
<sequence length="793" mass="90217">MNGYYRNGPRFDRVDQDEVPESKHTVFIRGLPGHIKTDEVKDFFEDHVGPCSFDFIKLSQDQLKLFVAVRFETRDAAKECMHKYVFDLLKFFVIVVIVVAIVLNTIVRQEMIIDNDDDYDKRSKKKCASSDNEGSKKSRSSNSSSRSPSRSQRHSSHERSASPGSLKSRHSEKFHRSQSRTSSYSAPAHERSSSAVPPAPSPQFKREAIEKGETPPLPPLPPPPNAKFDDVEPKKSSLSDSQSPAECKLQKLKKGKRKDRRRSPSSSTPNSVNEHTSDELSEGELRKKILKKRKKVLKKMEGLKPIVKPTLGKWEEQEAETTLLQNTTLEFGLESMEDVPKRVLRNTAHQFQSSKNVISQTNASMLDGIEMHATMLQVGIENSFSYKKGVKELGKQLDLSKSEAPSSGALCSSDIDTFLGKREQTGPINLKNTQTSVFGAARGQQLISFFDDASDTLQPFQGMLRLSSLTRQLNAETERERKLARLPPEVLTKYTTKKKQLEGSFKADRETFGFVTKILIEKDPGLEDRLCLALAEAIKDMEETFTRKMDQYLDHSSDVVHSGKEEKGLELFDKYCLLLMKRLEQQEIDVLTLFRSFAIAVKYGFKDACFQRFKESAARWMCRKLKIIMRDVSEAFRKQLGGNLDKTCRMLFPYASIIFRAGVERFMQYDIPRDMINKSAAELMLVLIAVERKYCEQENARLPSVITVSARVTTVSSLPSIAQKHKTTLYFYSVKYVTILRAYKVLSRYERWRLGGEDVVQSSSFGLGDEIIAALLVKLMNLILKYFHFRSIN</sequence>
<keyword evidence="2" id="KW-0472">Membrane</keyword>
<feature type="compositionally biased region" description="Low complexity" evidence="1">
    <location>
        <begin position="140"/>
        <end position="150"/>
    </location>
</feature>
<dbReference type="WBParaSite" id="maker-PairedContig_972-snap-gene-0.5-mRNA-1">
    <property type="protein sequence ID" value="maker-PairedContig_972-snap-gene-0.5-mRNA-1"/>
    <property type="gene ID" value="maker-PairedContig_972-snap-gene-0.5"/>
</dbReference>
<dbReference type="CDD" id="cd00590">
    <property type="entry name" value="RRM_SF"/>
    <property type="match status" value="1"/>
</dbReference>
<feature type="domain" description="RRM" evidence="3">
    <location>
        <begin position="26"/>
        <end position="82"/>
    </location>
</feature>
<accession>A0A1I8F1Y6</accession>
<protein>
    <submittedName>
        <fullName evidence="5">RRM domain-containing protein</fullName>
    </submittedName>
</protein>
<feature type="domain" description="Periphilin-1 C-terminal" evidence="4">
    <location>
        <begin position="495"/>
        <end position="555"/>
    </location>
</feature>
<dbReference type="SUPFAM" id="SSF54928">
    <property type="entry name" value="RNA-binding domain, RBD"/>
    <property type="match status" value="1"/>
</dbReference>
<dbReference type="GO" id="GO:0097355">
    <property type="term" value="P:protein localization to heterochromatin"/>
    <property type="evidence" value="ECO:0007669"/>
    <property type="project" value="TreeGrafter"/>
</dbReference>
<dbReference type="AlphaFoldDB" id="A0A1I8F1Y6"/>
<proteinExistence type="predicted"/>
<dbReference type="PANTHER" id="PTHR15836">
    <property type="entry name" value="PERIPHILIN 1"/>
    <property type="match status" value="1"/>
</dbReference>
<dbReference type="Gene3D" id="3.30.70.330">
    <property type="match status" value="1"/>
</dbReference>
<reference evidence="5" key="1">
    <citation type="submission" date="2016-11" db="UniProtKB">
        <authorList>
            <consortium name="WormBaseParasite"/>
        </authorList>
    </citation>
    <scope>IDENTIFICATION</scope>
    <source>
        <strain evidence="5">pt0022</strain>
    </source>
</reference>
<dbReference type="InterPro" id="IPR012677">
    <property type="entry name" value="Nucleotide-bd_a/b_plait_sf"/>
</dbReference>
<feature type="compositionally biased region" description="Basic and acidic residues" evidence="1">
    <location>
        <begin position="204"/>
        <end position="213"/>
    </location>
</feature>
<feature type="compositionally biased region" description="Pro residues" evidence="1">
    <location>
        <begin position="215"/>
        <end position="225"/>
    </location>
</feature>
<dbReference type="PANTHER" id="PTHR15836:SF4">
    <property type="entry name" value="PERIPHILIN-1"/>
    <property type="match status" value="1"/>
</dbReference>
<dbReference type="InterPro" id="IPR057603">
    <property type="entry name" value="Periphilin-1_C"/>
</dbReference>
<dbReference type="GO" id="GO:0045892">
    <property type="term" value="P:negative regulation of DNA-templated transcription"/>
    <property type="evidence" value="ECO:0007669"/>
    <property type="project" value="InterPro"/>
</dbReference>
<evidence type="ECO:0000256" key="2">
    <source>
        <dbReference type="SAM" id="Phobius"/>
    </source>
</evidence>
<organism evidence="5">
    <name type="scientific">Wuchereria bancrofti</name>
    <dbReference type="NCBI Taxonomy" id="6293"/>
    <lineage>
        <taxon>Eukaryota</taxon>
        <taxon>Metazoa</taxon>
        <taxon>Ecdysozoa</taxon>
        <taxon>Nematoda</taxon>
        <taxon>Chromadorea</taxon>
        <taxon>Rhabditida</taxon>
        <taxon>Spirurina</taxon>
        <taxon>Spiruromorpha</taxon>
        <taxon>Filarioidea</taxon>
        <taxon>Onchocercidae</taxon>
        <taxon>Wuchereria</taxon>
    </lineage>
</organism>
<feature type="compositionally biased region" description="Basic and acidic residues" evidence="1">
    <location>
        <begin position="275"/>
        <end position="285"/>
    </location>
</feature>
<dbReference type="GO" id="GO:0045814">
    <property type="term" value="P:negative regulation of gene expression, epigenetic"/>
    <property type="evidence" value="ECO:0007669"/>
    <property type="project" value="TreeGrafter"/>
</dbReference>
<feature type="compositionally biased region" description="Basic residues" evidence="1">
    <location>
        <begin position="250"/>
        <end position="263"/>
    </location>
</feature>
<dbReference type="STRING" id="6293.A0A1I8F1Y6"/>
<feature type="region of interest" description="Disordered" evidence="1">
    <location>
        <begin position="119"/>
        <end position="285"/>
    </location>
</feature>
<keyword evidence="2" id="KW-1133">Transmembrane helix</keyword>
<evidence type="ECO:0000256" key="1">
    <source>
        <dbReference type="SAM" id="MobiDB-lite"/>
    </source>
</evidence>
<feature type="transmembrane region" description="Helical" evidence="2">
    <location>
        <begin position="88"/>
        <end position="107"/>
    </location>
</feature>
<evidence type="ECO:0000259" key="4">
    <source>
        <dbReference type="Pfam" id="PF25234"/>
    </source>
</evidence>
<evidence type="ECO:0000313" key="5">
    <source>
        <dbReference type="WBParaSite" id="maker-PairedContig_972-snap-gene-0.5-mRNA-1"/>
    </source>
</evidence>
<dbReference type="GO" id="GO:0005654">
    <property type="term" value="C:nucleoplasm"/>
    <property type="evidence" value="ECO:0007669"/>
    <property type="project" value="TreeGrafter"/>
</dbReference>
<dbReference type="InterPro" id="IPR000504">
    <property type="entry name" value="RRM_dom"/>
</dbReference>
<dbReference type="Pfam" id="PF25234">
    <property type="entry name" value="Periphilin_C"/>
    <property type="match status" value="1"/>
</dbReference>
<dbReference type="Pfam" id="PF00076">
    <property type="entry name" value="RRM_1"/>
    <property type="match status" value="1"/>
</dbReference>
<dbReference type="GO" id="GO:0003723">
    <property type="term" value="F:RNA binding"/>
    <property type="evidence" value="ECO:0007669"/>
    <property type="project" value="InterPro"/>
</dbReference>
<name>A0A1I8F1Y6_WUCBA</name>
<dbReference type="InterPro" id="IPR035979">
    <property type="entry name" value="RBD_domain_sf"/>
</dbReference>
<dbReference type="InterPro" id="IPR028851">
    <property type="entry name" value="Pphln1"/>
</dbReference>
<feature type="compositionally biased region" description="Basic and acidic residues" evidence="1">
    <location>
        <begin position="227"/>
        <end position="237"/>
    </location>
</feature>